<evidence type="ECO:0000256" key="1">
    <source>
        <dbReference type="SAM" id="MobiDB-lite"/>
    </source>
</evidence>
<name>A0A5J6HU04_STRAD</name>
<dbReference type="Proteomes" id="UP000326553">
    <property type="component" value="Chromosome"/>
</dbReference>
<organism evidence="3 4">
    <name type="scientific">Streptomyces alboniger</name>
    <dbReference type="NCBI Taxonomy" id="132473"/>
    <lineage>
        <taxon>Bacteria</taxon>
        <taxon>Bacillati</taxon>
        <taxon>Actinomycetota</taxon>
        <taxon>Actinomycetes</taxon>
        <taxon>Kitasatosporales</taxon>
        <taxon>Streptomycetaceae</taxon>
        <taxon>Streptomyces</taxon>
        <taxon>Streptomyces aurantiacus group</taxon>
    </lineage>
</organism>
<sequence length="403" mass="44843">MPQSSAPAARPAHQRYFGSLSVPDPERLAHVQRLGDLRDPYATGTDIDKLFASALDETCRWHAERSSFYRSVWNARPSRDAGSVRTPDDVARVPLIHANFFKAHEVVSVAPEDVSMHLTSSGTSGQKSQMFFDRWSIGSVMRMAAFVLDHYGFVTPDQPTNYLLYSYEPTGRLKLGTAFTDDFLCDLAPVNERAYALRAVGDEHVFDAFGCVSALLRYAEQGLPVRLLGFPSFLWFTLERMRAMGIPPLKLSPDSFVYLGGGWKGHTGRQISKHELYDRVEEQLGIPHERVRDSYGAVEHGVTYAECARHNLHAPVWSRIFARDIRTLRPLPYGEKGYLHCVAPFMTSVPVHSVVMGDLVSIHPGSECGCGLETPWFELHGRAGTTTNRSCAVAAAELLKEAS</sequence>
<dbReference type="Pfam" id="PF04443">
    <property type="entry name" value="LuxE"/>
    <property type="match status" value="1"/>
</dbReference>
<evidence type="ECO:0000313" key="3">
    <source>
        <dbReference type="EMBL" id="QEV21781.1"/>
    </source>
</evidence>
<dbReference type="Gene3D" id="3.40.50.12780">
    <property type="entry name" value="N-terminal domain of ligase-like"/>
    <property type="match status" value="1"/>
</dbReference>
<dbReference type="InterPro" id="IPR042099">
    <property type="entry name" value="ANL_N_sf"/>
</dbReference>
<dbReference type="OrthoDB" id="6761572at2"/>
<dbReference type="KEGG" id="salw:CP975_33465"/>
<dbReference type="EMBL" id="CP023695">
    <property type="protein sequence ID" value="QEV21781.1"/>
    <property type="molecule type" value="Genomic_DNA"/>
</dbReference>
<reference evidence="3 4" key="1">
    <citation type="submission" date="2017-09" db="EMBL/GenBank/DDBJ databases">
        <authorList>
            <person name="Lee N."/>
            <person name="Cho B.-K."/>
        </authorList>
    </citation>
    <scope>NUCLEOTIDE SEQUENCE [LARGE SCALE GENOMIC DNA]</scope>
    <source>
        <strain evidence="3 4">ATCC 12461</strain>
    </source>
</reference>
<dbReference type="GO" id="GO:0047474">
    <property type="term" value="F:long-chain fatty acid--protein ligase activity"/>
    <property type="evidence" value="ECO:0007669"/>
    <property type="project" value="InterPro"/>
</dbReference>
<feature type="domain" description="Acyl-protein synthetase LuxE" evidence="2">
    <location>
        <begin position="49"/>
        <end position="397"/>
    </location>
</feature>
<evidence type="ECO:0000259" key="2">
    <source>
        <dbReference type="Pfam" id="PF04443"/>
    </source>
</evidence>
<dbReference type="PANTHER" id="PTHR43845">
    <property type="entry name" value="BLR5969 PROTEIN"/>
    <property type="match status" value="1"/>
</dbReference>
<dbReference type="GO" id="GO:0008218">
    <property type="term" value="P:bioluminescence"/>
    <property type="evidence" value="ECO:0007669"/>
    <property type="project" value="InterPro"/>
</dbReference>
<evidence type="ECO:0000313" key="4">
    <source>
        <dbReference type="Proteomes" id="UP000326553"/>
    </source>
</evidence>
<dbReference type="PANTHER" id="PTHR43845:SF1">
    <property type="entry name" value="BLR5969 PROTEIN"/>
    <property type="match status" value="1"/>
</dbReference>
<dbReference type="AlphaFoldDB" id="A0A5J6HU04"/>
<protein>
    <submittedName>
        <fullName evidence="3">Acyl-protein synthase</fullName>
    </submittedName>
</protein>
<proteinExistence type="predicted"/>
<gene>
    <name evidence="3" type="ORF">CP975_33465</name>
</gene>
<dbReference type="SUPFAM" id="SSF56801">
    <property type="entry name" value="Acetyl-CoA synthetase-like"/>
    <property type="match status" value="1"/>
</dbReference>
<accession>A0A5J6HU04</accession>
<keyword evidence="4" id="KW-1185">Reference proteome</keyword>
<feature type="region of interest" description="Disordered" evidence="1">
    <location>
        <begin position="1"/>
        <end position="20"/>
    </location>
</feature>
<dbReference type="InterPro" id="IPR007534">
    <property type="entry name" value="LuxE"/>
</dbReference>